<evidence type="ECO:0000313" key="3">
    <source>
        <dbReference type="Proteomes" id="UP000824165"/>
    </source>
</evidence>
<dbReference type="EMBL" id="DVLU01000001">
    <property type="protein sequence ID" value="HIT84302.1"/>
    <property type="molecule type" value="Genomic_DNA"/>
</dbReference>
<dbReference type="PANTHER" id="PTHR12110">
    <property type="entry name" value="HYDROXYPYRUVATE ISOMERASE"/>
    <property type="match status" value="1"/>
</dbReference>
<gene>
    <name evidence="2" type="ORF">IAA60_00180</name>
</gene>
<sequence>MKPAISSGYFAMLDSYEMVKAFIEAGYYQTEINDIHFEKFMRKEDDVKAYRSFMDDLGFSIPQGHLIFMNAGNITSVDNTYAIDNLKRNLDVFYELGVKAAVLHYSNFGTDWDPIDQWFDVRIDALNKLIDYIKDTDIVICLENLSRVHDFDAGHLLKMCKAVDDKSHIGICLDTGHLNISKFGNQYDFIMQAGEYLKAMHVHDNKGEHDGLIGVACDSHMMPFDGGNVNFDDVRRGVKELNYQGIFSFELGNHTTPLEMKKIQAKYLLEIYNAYFAF</sequence>
<dbReference type="InterPro" id="IPR013022">
    <property type="entry name" value="Xyl_isomerase-like_TIM-brl"/>
</dbReference>
<accession>A0A9D1KQ86</accession>
<dbReference type="Gene3D" id="3.20.20.150">
    <property type="entry name" value="Divalent-metal-dependent TIM barrel enzymes"/>
    <property type="match status" value="1"/>
</dbReference>
<dbReference type="Pfam" id="PF01261">
    <property type="entry name" value="AP_endonuc_2"/>
    <property type="match status" value="1"/>
</dbReference>
<dbReference type="InterPro" id="IPR036237">
    <property type="entry name" value="Xyl_isomerase-like_sf"/>
</dbReference>
<organism evidence="2 3">
    <name type="scientific">Candidatus Ornithomonoglobus intestinigallinarum</name>
    <dbReference type="NCBI Taxonomy" id="2840894"/>
    <lineage>
        <taxon>Bacteria</taxon>
        <taxon>Bacillati</taxon>
        <taxon>Bacillota</taxon>
        <taxon>Clostridia</taxon>
        <taxon>Candidatus Ornithomonoglobus</taxon>
    </lineage>
</organism>
<reference evidence="2" key="2">
    <citation type="journal article" date="2021" name="PeerJ">
        <title>Extensive microbial diversity within the chicken gut microbiome revealed by metagenomics and culture.</title>
        <authorList>
            <person name="Gilroy R."/>
            <person name="Ravi A."/>
            <person name="Getino M."/>
            <person name="Pursley I."/>
            <person name="Horton D.L."/>
            <person name="Alikhan N.F."/>
            <person name="Baker D."/>
            <person name="Gharbi K."/>
            <person name="Hall N."/>
            <person name="Watson M."/>
            <person name="Adriaenssens E.M."/>
            <person name="Foster-Nyarko E."/>
            <person name="Jarju S."/>
            <person name="Secka A."/>
            <person name="Antonio M."/>
            <person name="Oren A."/>
            <person name="Chaudhuri R.R."/>
            <person name="La Ragione R."/>
            <person name="Hildebrand F."/>
            <person name="Pallen M.J."/>
        </authorList>
    </citation>
    <scope>NUCLEOTIDE SEQUENCE</scope>
    <source>
        <strain evidence="2">CHK181-108</strain>
    </source>
</reference>
<name>A0A9D1KQ86_9FIRM</name>
<keyword evidence="2" id="KW-0413">Isomerase</keyword>
<reference evidence="2" key="1">
    <citation type="submission" date="2020-10" db="EMBL/GenBank/DDBJ databases">
        <authorList>
            <person name="Gilroy R."/>
        </authorList>
    </citation>
    <scope>NUCLEOTIDE SEQUENCE</scope>
    <source>
        <strain evidence="2">CHK181-108</strain>
    </source>
</reference>
<dbReference type="SUPFAM" id="SSF51658">
    <property type="entry name" value="Xylose isomerase-like"/>
    <property type="match status" value="1"/>
</dbReference>
<comment type="caution">
    <text evidence="2">The sequence shown here is derived from an EMBL/GenBank/DDBJ whole genome shotgun (WGS) entry which is preliminary data.</text>
</comment>
<protein>
    <submittedName>
        <fullName evidence="2">Sugar phosphate isomerase/epimerase</fullName>
    </submittedName>
</protein>
<dbReference type="Proteomes" id="UP000824165">
    <property type="component" value="Unassembled WGS sequence"/>
</dbReference>
<dbReference type="InterPro" id="IPR050312">
    <property type="entry name" value="IolE/XylAMocC-like"/>
</dbReference>
<proteinExistence type="predicted"/>
<feature type="domain" description="Xylose isomerase-like TIM barrel" evidence="1">
    <location>
        <begin position="25"/>
        <end position="258"/>
    </location>
</feature>
<evidence type="ECO:0000259" key="1">
    <source>
        <dbReference type="Pfam" id="PF01261"/>
    </source>
</evidence>
<dbReference type="GO" id="GO:0016853">
    <property type="term" value="F:isomerase activity"/>
    <property type="evidence" value="ECO:0007669"/>
    <property type="project" value="UniProtKB-KW"/>
</dbReference>
<dbReference type="AlphaFoldDB" id="A0A9D1KQ86"/>
<evidence type="ECO:0000313" key="2">
    <source>
        <dbReference type="EMBL" id="HIT84302.1"/>
    </source>
</evidence>